<dbReference type="PROSITE" id="PS50222">
    <property type="entry name" value="EF_HAND_2"/>
    <property type="match status" value="1"/>
</dbReference>
<dbReference type="SUPFAM" id="SSF47473">
    <property type="entry name" value="EF-hand"/>
    <property type="match status" value="1"/>
</dbReference>
<protein>
    <recommendedName>
        <fullName evidence="2">EF-hand domain-containing protein</fullName>
    </recommendedName>
</protein>
<proteinExistence type="predicted"/>
<dbReference type="GO" id="GO:0005509">
    <property type="term" value="F:calcium ion binding"/>
    <property type="evidence" value="ECO:0007669"/>
    <property type="project" value="InterPro"/>
</dbReference>
<evidence type="ECO:0000256" key="1">
    <source>
        <dbReference type="SAM" id="MobiDB-lite"/>
    </source>
</evidence>
<feature type="domain" description="EF-hand" evidence="2">
    <location>
        <begin position="73"/>
        <end position="99"/>
    </location>
</feature>
<accession>A0A382PXF7</accession>
<organism evidence="3">
    <name type="scientific">marine metagenome</name>
    <dbReference type="NCBI Taxonomy" id="408172"/>
    <lineage>
        <taxon>unclassified sequences</taxon>
        <taxon>metagenomes</taxon>
        <taxon>ecological metagenomes</taxon>
    </lineage>
</organism>
<sequence length="113" mass="11934">MKLIKLMLAIVMALAMVVAQDTGDNPCDPNMTYPAADPGPDGGCGNYADCNGNGAYDLGEPCFEDGQDGGPPFEAVDTNGDGVVDREEARAMFGHDEEGNPDPEFDAEYDRIA</sequence>
<feature type="region of interest" description="Disordered" evidence="1">
    <location>
        <begin position="91"/>
        <end position="113"/>
    </location>
</feature>
<dbReference type="AlphaFoldDB" id="A0A382PXF7"/>
<dbReference type="InterPro" id="IPR002048">
    <property type="entry name" value="EF_hand_dom"/>
</dbReference>
<dbReference type="InterPro" id="IPR011992">
    <property type="entry name" value="EF-hand-dom_pair"/>
</dbReference>
<feature type="region of interest" description="Disordered" evidence="1">
    <location>
        <begin position="63"/>
        <end position="82"/>
    </location>
</feature>
<name>A0A382PXF7_9ZZZZ</name>
<feature type="non-terminal residue" evidence="3">
    <location>
        <position position="113"/>
    </location>
</feature>
<gene>
    <name evidence="3" type="ORF">METZ01_LOCUS329616</name>
</gene>
<evidence type="ECO:0000313" key="3">
    <source>
        <dbReference type="EMBL" id="SVC76762.1"/>
    </source>
</evidence>
<evidence type="ECO:0000259" key="2">
    <source>
        <dbReference type="PROSITE" id="PS50222"/>
    </source>
</evidence>
<reference evidence="3" key="1">
    <citation type="submission" date="2018-05" db="EMBL/GenBank/DDBJ databases">
        <authorList>
            <person name="Lanie J.A."/>
            <person name="Ng W.-L."/>
            <person name="Kazmierczak K.M."/>
            <person name="Andrzejewski T.M."/>
            <person name="Davidsen T.M."/>
            <person name="Wayne K.J."/>
            <person name="Tettelin H."/>
            <person name="Glass J.I."/>
            <person name="Rusch D."/>
            <person name="Podicherti R."/>
            <person name="Tsui H.-C.T."/>
            <person name="Winkler M.E."/>
        </authorList>
    </citation>
    <scope>NUCLEOTIDE SEQUENCE</scope>
</reference>
<dbReference type="EMBL" id="UINC01109741">
    <property type="protein sequence ID" value="SVC76762.1"/>
    <property type="molecule type" value="Genomic_DNA"/>
</dbReference>